<feature type="transmembrane region" description="Helical" evidence="2">
    <location>
        <begin position="132"/>
        <end position="154"/>
    </location>
</feature>
<evidence type="ECO:0000256" key="2">
    <source>
        <dbReference type="SAM" id="Phobius"/>
    </source>
</evidence>
<accession>A0ABV6IKV5</accession>
<proteinExistence type="predicted"/>
<evidence type="ECO:0000313" key="3">
    <source>
        <dbReference type="EMBL" id="MFC0384233.1"/>
    </source>
</evidence>
<keyword evidence="2" id="KW-0812">Transmembrane</keyword>
<dbReference type="Proteomes" id="UP001589789">
    <property type="component" value="Unassembled WGS sequence"/>
</dbReference>
<sequence length="242" mass="25291">MRDIEATVRCRDPRHGATEDRPLGSQEGKPPLSEAASMRGDTPCRVGFEGERIRMTSLFGHSVRSEGLALYMAEAIVCFAVIYALSASIGGPGSPDAFQAAGLAAILAFSTGLAAAATGMHDPTGWRKARGLLTGTLLTAVLLAPLAWVAVEFLRVDLGGWANNPAVAVVMLSAAGTGVVLTTRILFLGVARTGLFTQPIAVLDGPRASLVTLPPCGPHRLGRAVSRCAPAWGLGRSHRSRR</sequence>
<keyword evidence="2" id="KW-0472">Membrane</keyword>
<reference evidence="3 4" key="1">
    <citation type="submission" date="2024-09" db="EMBL/GenBank/DDBJ databases">
        <authorList>
            <person name="Sun Q."/>
            <person name="Mori K."/>
        </authorList>
    </citation>
    <scope>NUCLEOTIDE SEQUENCE [LARGE SCALE GENOMIC DNA]</scope>
    <source>
        <strain evidence="3 4">CCM 7468</strain>
    </source>
</reference>
<feature type="compositionally biased region" description="Basic and acidic residues" evidence="1">
    <location>
        <begin position="1"/>
        <end position="22"/>
    </location>
</feature>
<comment type="caution">
    <text evidence="3">The sequence shown here is derived from an EMBL/GenBank/DDBJ whole genome shotgun (WGS) entry which is preliminary data.</text>
</comment>
<dbReference type="EMBL" id="JBHLVZ010000001">
    <property type="protein sequence ID" value="MFC0384233.1"/>
    <property type="molecule type" value="Genomic_DNA"/>
</dbReference>
<organism evidence="3 4">
    <name type="scientific">Muricoccus vinaceus</name>
    <dbReference type="NCBI Taxonomy" id="424704"/>
    <lineage>
        <taxon>Bacteria</taxon>
        <taxon>Pseudomonadati</taxon>
        <taxon>Pseudomonadota</taxon>
        <taxon>Alphaproteobacteria</taxon>
        <taxon>Acetobacterales</taxon>
        <taxon>Roseomonadaceae</taxon>
        <taxon>Muricoccus</taxon>
    </lineage>
</organism>
<feature type="transmembrane region" description="Helical" evidence="2">
    <location>
        <begin position="97"/>
        <end position="120"/>
    </location>
</feature>
<evidence type="ECO:0000313" key="4">
    <source>
        <dbReference type="Proteomes" id="UP001589789"/>
    </source>
</evidence>
<feature type="transmembrane region" description="Helical" evidence="2">
    <location>
        <begin position="166"/>
        <end position="187"/>
    </location>
</feature>
<feature type="transmembrane region" description="Helical" evidence="2">
    <location>
        <begin position="68"/>
        <end position="85"/>
    </location>
</feature>
<keyword evidence="2" id="KW-1133">Transmembrane helix</keyword>
<protein>
    <submittedName>
        <fullName evidence="3">Uncharacterized protein</fullName>
    </submittedName>
</protein>
<feature type="region of interest" description="Disordered" evidence="1">
    <location>
        <begin position="1"/>
        <end position="41"/>
    </location>
</feature>
<evidence type="ECO:0000256" key="1">
    <source>
        <dbReference type="SAM" id="MobiDB-lite"/>
    </source>
</evidence>
<keyword evidence="4" id="KW-1185">Reference proteome</keyword>
<gene>
    <name evidence="3" type="ORF">ACFFIC_01560</name>
</gene>
<name>A0ABV6IKV5_9PROT</name>